<dbReference type="AlphaFoldDB" id="A0A1W0X0R0"/>
<evidence type="ECO:0000256" key="7">
    <source>
        <dbReference type="SAM" id="Phobius"/>
    </source>
</evidence>
<proteinExistence type="predicted"/>
<dbReference type="Pfam" id="PF08395">
    <property type="entry name" value="7tm_7"/>
    <property type="match status" value="1"/>
</dbReference>
<evidence type="ECO:0000313" key="8">
    <source>
        <dbReference type="EMBL" id="OQV21044.1"/>
    </source>
</evidence>
<dbReference type="GO" id="GO:0050909">
    <property type="term" value="P:sensory perception of taste"/>
    <property type="evidence" value="ECO:0007669"/>
    <property type="project" value="InterPro"/>
</dbReference>
<feature type="region of interest" description="Disordered" evidence="6">
    <location>
        <begin position="1"/>
        <end position="37"/>
    </location>
</feature>
<evidence type="ECO:0000256" key="5">
    <source>
        <dbReference type="ARBA" id="ARBA00023170"/>
    </source>
</evidence>
<dbReference type="GO" id="GO:0030424">
    <property type="term" value="C:axon"/>
    <property type="evidence" value="ECO:0007669"/>
    <property type="project" value="TreeGrafter"/>
</dbReference>
<dbReference type="PANTHER" id="PTHR21143:SF133">
    <property type="entry name" value="GUSTATORY AND PHEROMONE RECEPTOR 32A-RELATED"/>
    <property type="match status" value="1"/>
</dbReference>
<reference evidence="9" key="1">
    <citation type="submission" date="2017-01" db="EMBL/GenBank/DDBJ databases">
        <title>Comparative genomics of anhydrobiosis in the tardigrade Hypsibius dujardini.</title>
        <authorList>
            <person name="Yoshida Y."/>
            <person name="Koutsovoulos G."/>
            <person name="Laetsch D."/>
            <person name="Stevens L."/>
            <person name="Kumar S."/>
            <person name="Horikawa D."/>
            <person name="Ishino K."/>
            <person name="Komine S."/>
            <person name="Tomita M."/>
            <person name="Blaxter M."/>
            <person name="Arakawa K."/>
        </authorList>
    </citation>
    <scope>NUCLEOTIDE SEQUENCE [LARGE SCALE GENOMIC DNA]</scope>
    <source>
        <strain evidence="9">Z151</strain>
    </source>
</reference>
<feature type="compositionally biased region" description="Basic residues" evidence="6">
    <location>
        <begin position="1"/>
        <end position="17"/>
    </location>
</feature>
<evidence type="ECO:0000256" key="6">
    <source>
        <dbReference type="SAM" id="MobiDB-lite"/>
    </source>
</evidence>
<feature type="transmembrane region" description="Helical" evidence="7">
    <location>
        <begin position="443"/>
        <end position="464"/>
    </location>
</feature>
<feature type="transmembrane region" description="Helical" evidence="7">
    <location>
        <begin position="115"/>
        <end position="136"/>
    </location>
</feature>
<dbReference type="GO" id="GO:0008049">
    <property type="term" value="P:male courtship behavior"/>
    <property type="evidence" value="ECO:0007669"/>
    <property type="project" value="TreeGrafter"/>
</dbReference>
<evidence type="ECO:0000313" key="9">
    <source>
        <dbReference type="Proteomes" id="UP000192578"/>
    </source>
</evidence>
<gene>
    <name evidence="8" type="ORF">BV898_05117</name>
</gene>
<dbReference type="PANTHER" id="PTHR21143">
    <property type="entry name" value="INVERTEBRATE GUSTATORY RECEPTOR"/>
    <property type="match status" value="1"/>
</dbReference>
<protein>
    <recommendedName>
        <fullName evidence="10">Odorant receptor</fullName>
    </recommendedName>
</protein>
<feature type="transmembrane region" description="Helical" evidence="7">
    <location>
        <begin position="219"/>
        <end position="237"/>
    </location>
</feature>
<feature type="transmembrane region" description="Helical" evidence="7">
    <location>
        <begin position="75"/>
        <end position="95"/>
    </location>
</feature>
<evidence type="ECO:0000256" key="1">
    <source>
        <dbReference type="ARBA" id="ARBA00004141"/>
    </source>
</evidence>
<keyword evidence="5" id="KW-0675">Receptor</keyword>
<dbReference type="EMBL" id="MTYJ01000026">
    <property type="protein sequence ID" value="OQV21044.1"/>
    <property type="molecule type" value="Genomic_DNA"/>
</dbReference>
<dbReference type="InterPro" id="IPR013604">
    <property type="entry name" value="7TM_chemorcpt"/>
</dbReference>
<evidence type="ECO:0000256" key="3">
    <source>
        <dbReference type="ARBA" id="ARBA00022989"/>
    </source>
</evidence>
<organism evidence="8 9">
    <name type="scientific">Hypsibius exemplaris</name>
    <name type="common">Freshwater tardigrade</name>
    <dbReference type="NCBI Taxonomy" id="2072580"/>
    <lineage>
        <taxon>Eukaryota</taxon>
        <taxon>Metazoa</taxon>
        <taxon>Ecdysozoa</taxon>
        <taxon>Tardigrada</taxon>
        <taxon>Eutardigrada</taxon>
        <taxon>Parachela</taxon>
        <taxon>Hypsibioidea</taxon>
        <taxon>Hypsibiidae</taxon>
        <taxon>Hypsibius</taxon>
    </lineage>
</organism>
<keyword evidence="3 7" id="KW-1133">Transmembrane helix</keyword>
<feature type="transmembrane region" description="Helical" evidence="7">
    <location>
        <begin position="370"/>
        <end position="392"/>
    </location>
</feature>
<name>A0A1W0X0R0_HYPEX</name>
<feature type="transmembrane region" description="Helical" evidence="7">
    <location>
        <begin position="175"/>
        <end position="199"/>
    </location>
</feature>
<feature type="transmembrane region" description="Helical" evidence="7">
    <location>
        <begin position="242"/>
        <end position="260"/>
    </location>
</feature>
<keyword evidence="4 7" id="KW-0472">Membrane</keyword>
<comment type="caution">
    <text evidence="8">The sequence shown here is derived from an EMBL/GenBank/DDBJ whole genome shotgun (WGS) entry which is preliminary data.</text>
</comment>
<comment type="subcellular location">
    <subcellularLocation>
        <location evidence="1">Membrane</location>
        <topology evidence="1">Multi-pass membrane protein</topology>
    </subcellularLocation>
</comment>
<dbReference type="Proteomes" id="UP000192578">
    <property type="component" value="Unassembled WGS sequence"/>
</dbReference>
<dbReference type="GO" id="GO:0043025">
    <property type="term" value="C:neuronal cell body"/>
    <property type="evidence" value="ECO:0007669"/>
    <property type="project" value="TreeGrafter"/>
</dbReference>
<sequence length="528" mass="59271">MRKSKKSSTVTPHHHRQVSLEMDGRRASNKLPSFSQSEPPFPANILLRLFGRRDPNSTSTPTPTITTYSKIRLRFFYLYMAVIFIWLLVFSISTFYQSSEKHAKASAQGAQDSSIIIAILDDVSWVSIMLRNCIILTKFVRHAERFYAVTAQFDRLFCLVRDDHGSRKRHNPQRYAAKLFLVSCAAVVVSSMLCITYWNTFNYSQFYSSWSLQPFPVTLTYWNVSLFMILFAFVPFIMAQAILASIVGLGAGVLDLMTFVNGELEKLTETTQDMENLASETDVDGDGGSSLGGTSSSRKTFSVCSDRAEKNLATLRWAHFQLCRFVDELSESFSDVLMVALLFDVISALGFVGLIIGYKSNFLQDPTFDRVYQSLVFSLWSLFFLCASYWPLIRLHEEGEMTYHWVQALSLTDGSRFYHREMTHFLMATKNVSVGVVAGKLFVFSRNLCATIISLLCSFGLILYEILHKDKSGGLLAVLEARILPASINASLNEESTLLSLAEAGNVTKTLSAGRHAAPAQLELDVSH</sequence>
<dbReference type="GO" id="GO:0007635">
    <property type="term" value="P:chemosensory behavior"/>
    <property type="evidence" value="ECO:0007669"/>
    <property type="project" value="TreeGrafter"/>
</dbReference>
<evidence type="ECO:0000256" key="2">
    <source>
        <dbReference type="ARBA" id="ARBA00022692"/>
    </source>
</evidence>
<feature type="region of interest" description="Disordered" evidence="6">
    <location>
        <begin position="278"/>
        <end position="299"/>
    </location>
</feature>
<dbReference type="OrthoDB" id="10540271at2759"/>
<dbReference type="GO" id="GO:0030425">
    <property type="term" value="C:dendrite"/>
    <property type="evidence" value="ECO:0007669"/>
    <property type="project" value="TreeGrafter"/>
</dbReference>
<evidence type="ECO:0008006" key="10">
    <source>
        <dbReference type="Google" id="ProtNLM"/>
    </source>
</evidence>
<keyword evidence="2 7" id="KW-0812">Transmembrane</keyword>
<evidence type="ECO:0000256" key="4">
    <source>
        <dbReference type="ARBA" id="ARBA00023136"/>
    </source>
</evidence>
<dbReference type="GO" id="GO:0016020">
    <property type="term" value="C:membrane"/>
    <property type="evidence" value="ECO:0007669"/>
    <property type="project" value="UniProtKB-SubCell"/>
</dbReference>
<feature type="transmembrane region" description="Helical" evidence="7">
    <location>
        <begin position="336"/>
        <end position="358"/>
    </location>
</feature>
<keyword evidence="9" id="KW-1185">Reference proteome</keyword>
<accession>A0A1W0X0R0</accession>